<feature type="domain" description="Na+/H+ antiporter NhaC-like C-terminal" evidence="10">
    <location>
        <begin position="192"/>
        <end position="483"/>
    </location>
</feature>
<feature type="transmembrane region" description="Helical" evidence="9">
    <location>
        <begin position="107"/>
        <end position="130"/>
    </location>
</feature>
<protein>
    <submittedName>
        <fullName evidence="11">Transporter, NhaC family (TC 2.A.35)</fullName>
    </submittedName>
</protein>
<evidence type="ECO:0000256" key="8">
    <source>
        <dbReference type="ARBA" id="ARBA00038435"/>
    </source>
</evidence>
<keyword evidence="4" id="KW-1003">Cell membrane</keyword>
<evidence type="ECO:0000313" key="12">
    <source>
        <dbReference type="Proteomes" id="UP000008957"/>
    </source>
</evidence>
<keyword evidence="2" id="KW-0813">Transport</keyword>
<reference evidence="12" key="1">
    <citation type="submission" date="2010-03" db="EMBL/GenBank/DDBJ databases">
        <title>The genome sequence of Synergistetes sp. SGP1.</title>
        <authorList>
            <consortium name="metaHIT consortium -- http://www.metahit.eu/"/>
            <person name="Pajon A."/>
            <person name="Turner K."/>
            <person name="Parkhill J."/>
            <person name="Wade W."/>
            <person name="Vartoukian S."/>
        </authorList>
    </citation>
    <scope>NUCLEOTIDE SEQUENCE [LARGE SCALE GENOMIC DNA]</scope>
    <source>
        <strain evidence="12">SGP1</strain>
    </source>
</reference>
<feature type="transmembrane region" description="Helical" evidence="9">
    <location>
        <begin position="69"/>
        <end position="87"/>
    </location>
</feature>
<organism evidence="11 12">
    <name type="scientific">Fretibacterium fastidiosum</name>
    <dbReference type="NCBI Taxonomy" id="651822"/>
    <lineage>
        <taxon>Bacteria</taxon>
        <taxon>Thermotogati</taxon>
        <taxon>Synergistota</taxon>
        <taxon>Synergistia</taxon>
        <taxon>Synergistales</taxon>
        <taxon>Aminobacteriaceae</taxon>
        <taxon>Fretibacterium</taxon>
    </lineage>
</organism>
<evidence type="ECO:0000256" key="9">
    <source>
        <dbReference type="SAM" id="Phobius"/>
    </source>
</evidence>
<feature type="transmembrane region" description="Helical" evidence="9">
    <location>
        <begin position="344"/>
        <end position="362"/>
    </location>
</feature>
<sequence>MDKNIDAAGNFDNLQTVEEEFLGEPGGGKKEPGSRTPRKANLIEALFTFGFLIVVMSVSIIKFKLDPHIPMFVGVIAAAVMGLWLGYKWESLENAMIKGISQAMQSIIILAIIGMLIGVWIVSGVVPSMILYGLKLLSPQLFLPAAVLICSITSLATGTSWGTAGTMGVALMGIAVGLEIPLPLAAGAVISGAYFGDKMSPLSDTTNLAPAMAGTDVFTHVKAMIPTTVVAYLAALGLFAYMGMGYGGTETSLESIKLIQDGILSQFKVSPVLLIPPALVIVLVAMKMPAIPGIVIGLLTAAFLAPIYQGASLGDILKCAHYGYVSETGVEVIDTLFTKGGLEGMLFSISLTIIAMMFGGIMEETGQLETIVNAVLFRLKSYAGLIVSTEVTCLFSNITMPEQYISIVIPGRMYAQSYRERGLHPSQLSSTLEGMGTVSGALIPWNTCGAFMSNALGVPTALYFKYCFFNLFMPLVVAVFAFLKFNVRYMTEEEKAQLAETGRC</sequence>
<dbReference type="AlphaFoldDB" id="A0AB94IVQ5"/>
<dbReference type="RefSeq" id="WP_015555985.1">
    <property type="nucleotide sequence ID" value="NC_021038.1"/>
</dbReference>
<dbReference type="KEGG" id="sbr:SY1_03590"/>
<dbReference type="GO" id="GO:0005886">
    <property type="term" value="C:plasma membrane"/>
    <property type="evidence" value="ECO:0007669"/>
    <property type="project" value="UniProtKB-SubCell"/>
</dbReference>
<dbReference type="InterPro" id="IPR004770">
    <property type="entry name" value="Na/H_antiport_NhaC"/>
</dbReference>
<dbReference type="InterPro" id="IPR052180">
    <property type="entry name" value="NhaC_Na-H+_Antiporter"/>
</dbReference>
<evidence type="ECO:0000256" key="3">
    <source>
        <dbReference type="ARBA" id="ARBA00022449"/>
    </source>
</evidence>
<evidence type="ECO:0000256" key="6">
    <source>
        <dbReference type="ARBA" id="ARBA00022989"/>
    </source>
</evidence>
<evidence type="ECO:0000256" key="7">
    <source>
        <dbReference type="ARBA" id="ARBA00023136"/>
    </source>
</evidence>
<comment type="similarity">
    <text evidence="8">Belongs to the NhaC Na(+)/H(+) (TC 2.A.35) antiporter family.</text>
</comment>
<dbReference type="Proteomes" id="UP000008957">
    <property type="component" value="Chromosome"/>
</dbReference>
<reference evidence="11 12" key="2">
    <citation type="submission" date="2010-03" db="EMBL/GenBank/DDBJ databases">
        <authorList>
            <person name="Pajon A."/>
        </authorList>
    </citation>
    <scope>NUCLEOTIDE SEQUENCE [LARGE SCALE GENOMIC DNA]</scope>
    <source>
        <strain evidence="11 12">SGP1</strain>
    </source>
</reference>
<dbReference type="EMBL" id="FP929056">
    <property type="protein sequence ID" value="CBL27838.1"/>
    <property type="molecule type" value="Genomic_DNA"/>
</dbReference>
<feature type="transmembrane region" description="Helical" evidence="9">
    <location>
        <begin position="42"/>
        <end position="63"/>
    </location>
</feature>
<evidence type="ECO:0000256" key="2">
    <source>
        <dbReference type="ARBA" id="ARBA00022448"/>
    </source>
</evidence>
<name>A0AB94IVQ5_9BACT</name>
<dbReference type="InterPro" id="IPR018461">
    <property type="entry name" value="Na/H_Antiport_NhaC-like_C"/>
</dbReference>
<keyword evidence="7 9" id="KW-0472">Membrane</keyword>
<feature type="transmembrane region" description="Helical" evidence="9">
    <location>
        <begin position="142"/>
        <end position="162"/>
    </location>
</feature>
<accession>A0AB94IVQ5</accession>
<evidence type="ECO:0000313" key="11">
    <source>
        <dbReference type="EMBL" id="CBL27838.1"/>
    </source>
</evidence>
<feature type="transmembrane region" description="Helical" evidence="9">
    <location>
        <begin position="463"/>
        <end position="483"/>
    </location>
</feature>
<dbReference type="PANTHER" id="PTHR33451:SF3">
    <property type="entry name" value="MALATE-2H(+)_NA(+)-LACTATE ANTIPORTER"/>
    <property type="match status" value="1"/>
</dbReference>
<evidence type="ECO:0000256" key="4">
    <source>
        <dbReference type="ARBA" id="ARBA00022475"/>
    </source>
</evidence>
<comment type="subcellular location">
    <subcellularLocation>
        <location evidence="1">Cell membrane</location>
        <topology evidence="1">Multi-pass membrane protein</topology>
    </subcellularLocation>
</comment>
<gene>
    <name evidence="11" type="ORF">SY1_03590</name>
</gene>
<keyword evidence="6 9" id="KW-1133">Transmembrane helix</keyword>
<keyword evidence="3" id="KW-0050">Antiport</keyword>
<feature type="transmembrane region" description="Helical" evidence="9">
    <location>
        <begin position="169"/>
        <end position="195"/>
    </location>
</feature>
<keyword evidence="12" id="KW-1185">Reference proteome</keyword>
<feature type="transmembrane region" description="Helical" evidence="9">
    <location>
        <begin position="263"/>
        <end position="284"/>
    </location>
</feature>
<feature type="transmembrane region" description="Helical" evidence="9">
    <location>
        <begin position="290"/>
        <end position="308"/>
    </location>
</feature>
<keyword evidence="5 9" id="KW-0812">Transmembrane</keyword>
<proteinExistence type="inferred from homology"/>
<dbReference type="PANTHER" id="PTHR33451">
    <property type="entry name" value="MALATE-2H(+)/NA(+)-LACTATE ANTIPORTER"/>
    <property type="match status" value="1"/>
</dbReference>
<dbReference type="NCBIfam" id="TIGR00931">
    <property type="entry name" value="antiport_nhaC"/>
    <property type="match status" value="1"/>
</dbReference>
<dbReference type="Pfam" id="PF03553">
    <property type="entry name" value="Na_H_antiporter"/>
    <property type="match status" value="1"/>
</dbReference>
<dbReference type="GO" id="GO:0015297">
    <property type="term" value="F:antiporter activity"/>
    <property type="evidence" value="ECO:0007669"/>
    <property type="project" value="UniProtKB-KW"/>
</dbReference>
<evidence type="ECO:0000259" key="10">
    <source>
        <dbReference type="Pfam" id="PF03553"/>
    </source>
</evidence>
<feature type="transmembrane region" description="Helical" evidence="9">
    <location>
        <begin position="223"/>
        <end position="242"/>
    </location>
</feature>
<evidence type="ECO:0000256" key="5">
    <source>
        <dbReference type="ARBA" id="ARBA00022692"/>
    </source>
</evidence>
<evidence type="ECO:0000256" key="1">
    <source>
        <dbReference type="ARBA" id="ARBA00004651"/>
    </source>
</evidence>